<organism evidence="1 2">
    <name type="scientific">Mycena citricolor</name>
    <dbReference type="NCBI Taxonomy" id="2018698"/>
    <lineage>
        <taxon>Eukaryota</taxon>
        <taxon>Fungi</taxon>
        <taxon>Dikarya</taxon>
        <taxon>Basidiomycota</taxon>
        <taxon>Agaricomycotina</taxon>
        <taxon>Agaricomycetes</taxon>
        <taxon>Agaricomycetidae</taxon>
        <taxon>Agaricales</taxon>
        <taxon>Marasmiineae</taxon>
        <taxon>Mycenaceae</taxon>
        <taxon>Mycena</taxon>
    </lineage>
</organism>
<gene>
    <name evidence="1" type="ORF">MYCIT1_LOCUS15329</name>
</gene>
<dbReference type="Proteomes" id="UP001295794">
    <property type="component" value="Unassembled WGS sequence"/>
</dbReference>
<dbReference type="AlphaFoldDB" id="A0AAD2Q3Q1"/>
<protein>
    <submittedName>
        <fullName evidence="1">Uncharacterized protein</fullName>
    </submittedName>
</protein>
<sequence length="76" mass="8614">MAVDRSVHSRVRSSSSVDFIEILRGRPGAAKSTVSRRQRRRGHRTMSVPVNRSFCDALLHETFRILDHSCTSLCCI</sequence>
<reference evidence="1" key="1">
    <citation type="submission" date="2023-11" db="EMBL/GenBank/DDBJ databases">
        <authorList>
            <person name="De Vega J J."/>
            <person name="De Vega J J."/>
        </authorList>
    </citation>
    <scope>NUCLEOTIDE SEQUENCE</scope>
</reference>
<proteinExistence type="predicted"/>
<evidence type="ECO:0000313" key="2">
    <source>
        <dbReference type="Proteomes" id="UP001295794"/>
    </source>
</evidence>
<accession>A0AAD2Q3Q1</accession>
<evidence type="ECO:0000313" key="1">
    <source>
        <dbReference type="EMBL" id="CAK5270702.1"/>
    </source>
</evidence>
<keyword evidence="2" id="KW-1185">Reference proteome</keyword>
<comment type="caution">
    <text evidence="1">The sequence shown here is derived from an EMBL/GenBank/DDBJ whole genome shotgun (WGS) entry which is preliminary data.</text>
</comment>
<name>A0AAD2Q3Q1_9AGAR</name>
<dbReference type="EMBL" id="CAVNYO010000169">
    <property type="protein sequence ID" value="CAK5270702.1"/>
    <property type="molecule type" value="Genomic_DNA"/>
</dbReference>